<reference evidence="6 7" key="1">
    <citation type="submission" date="2018-08" db="EMBL/GenBank/DDBJ databases">
        <title>Genomic Encyclopedia of Archaeal and Bacterial Type Strains, Phase II (KMG-II): from individual species to whole genera.</title>
        <authorList>
            <person name="Goeker M."/>
        </authorList>
    </citation>
    <scope>NUCLEOTIDE SEQUENCE [LARGE SCALE GENOMIC DNA]</scope>
    <source>
        <strain evidence="6 7">DSM 45791</strain>
    </source>
</reference>
<dbReference type="RefSeq" id="WP_116174488.1">
    <property type="nucleotide sequence ID" value="NZ_CP144375.1"/>
</dbReference>
<dbReference type="InterPro" id="IPR008972">
    <property type="entry name" value="Cupredoxin"/>
</dbReference>
<dbReference type="InterPro" id="IPR011707">
    <property type="entry name" value="Cu-oxidase-like_N"/>
</dbReference>
<evidence type="ECO:0000259" key="5">
    <source>
        <dbReference type="Pfam" id="PF07732"/>
    </source>
</evidence>
<proteinExistence type="predicted"/>
<dbReference type="CDD" id="cd04202">
    <property type="entry name" value="CuRO_D2_2dMcoN_like"/>
    <property type="match status" value="1"/>
</dbReference>
<keyword evidence="3" id="KW-0812">Transmembrane</keyword>
<feature type="transmembrane region" description="Helical" evidence="3">
    <location>
        <begin position="96"/>
        <end position="113"/>
    </location>
</feature>
<dbReference type="InterPro" id="IPR045087">
    <property type="entry name" value="Cu-oxidase_fam"/>
</dbReference>
<dbReference type="Pfam" id="PF07731">
    <property type="entry name" value="Cu-oxidase_2"/>
    <property type="match status" value="1"/>
</dbReference>
<dbReference type="Proteomes" id="UP000256269">
    <property type="component" value="Unassembled WGS sequence"/>
</dbReference>
<dbReference type="PANTHER" id="PTHR11709">
    <property type="entry name" value="MULTI-COPPER OXIDASE"/>
    <property type="match status" value="1"/>
</dbReference>
<organism evidence="6 7">
    <name type="scientific">Kutzneria buriramensis</name>
    <dbReference type="NCBI Taxonomy" id="1045776"/>
    <lineage>
        <taxon>Bacteria</taxon>
        <taxon>Bacillati</taxon>
        <taxon>Actinomycetota</taxon>
        <taxon>Actinomycetes</taxon>
        <taxon>Pseudonocardiales</taxon>
        <taxon>Pseudonocardiaceae</taxon>
        <taxon>Kutzneria</taxon>
    </lineage>
</organism>
<dbReference type="EMBL" id="QUNO01000004">
    <property type="protein sequence ID" value="REH49945.1"/>
    <property type="molecule type" value="Genomic_DNA"/>
</dbReference>
<protein>
    <submittedName>
        <fullName evidence="6">FtsP/CotA-like multicopper oxidase with cupredoxin domain</fullName>
    </submittedName>
</protein>
<name>A0A3E0HVF0_9PSEU</name>
<feature type="transmembrane region" description="Helical" evidence="3">
    <location>
        <begin position="31"/>
        <end position="53"/>
    </location>
</feature>
<feature type="transmembrane region" description="Helical" evidence="3">
    <location>
        <begin position="120"/>
        <end position="138"/>
    </location>
</feature>
<evidence type="ECO:0000313" key="7">
    <source>
        <dbReference type="Proteomes" id="UP000256269"/>
    </source>
</evidence>
<dbReference type="AlphaFoldDB" id="A0A3E0HVF0"/>
<feature type="domain" description="Plastocyanin-like" evidence="5">
    <location>
        <begin position="190"/>
        <end position="279"/>
    </location>
</feature>
<sequence>MYVIALIAEFLTSLLLIVALAIRRWRKWTVGTLVVLKAAVAVLMLAYGFEFAVKPLRDLALLAVALAFPQRRKLLIVAAGAAFALDLVLPQSVPQWTVLGLFAVAGGLVSLPIRRWIAPVAFVALAALGVGIWIPASAAPTTMNMGMPAMPGMAMRSVTQLTGLPTTGPVKKVTITARQNGDRYSFDPDVIRLQQGDVLDATLVNKTPNTPVTIHWHGLDVPNADDGVAGITQDAVEPGGTFEYKFQVDQVGTYWFHSHEDTKDEVTRGLFGLIVVRPRTGPVADVDQALMIHTWGGGLSFGDNAGVQVKQVEPGSSVRVRVVNTDSDLESVQVTGSPWKLAAVDGNDLHDPGVLTDQTVPIGGGGRADIQLTMPDHPVRVSLAGEPSPAYVLSPDGKSTVDAGAPGPEVDLMHYGAPALVSLGTKYDRDYTVDLDQGIGATGFKWTMNGGVFPDAPMLMVSEGDTVRLTWRNLSLGEHPMHLHGHEVLVLSRDGVASAGSPVWMDTVSVRPGETVTVAFKADNPGIWMDHCHNLGHAKIGMVMHLAYTDVTTPFSVGEGNNPE</sequence>
<gene>
    <name evidence="6" type="ORF">BCF44_104211</name>
</gene>
<dbReference type="SUPFAM" id="SSF49503">
    <property type="entry name" value="Cupredoxins"/>
    <property type="match status" value="3"/>
</dbReference>
<dbReference type="InterPro" id="IPR002355">
    <property type="entry name" value="Cu_oxidase_Cu_BS"/>
</dbReference>
<accession>A0A3E0HVF0</accession>
<dbReference type="Gene3D" id="2.60.40.420">
    <property type="entry name" value="Cupredoxins - blue copper proteins"/>
    <property type="match status" value="3"/>
</dbReference>
<feature type="domain" description="Plastocyanin-like" evidence="4">
    <location>
        <begin position="444"/>
        <end position="548"/>
    </location>
</feature>
<evidence type="ECO:0000259" key="4">
    <source>
        <dbReference type="Pfam" id="PF07731"/>
    </source>
</evidence>
<dbReference type="GO" id="GO:0016491">
    <property type="term" value="F:oxidoreductase activity"/>
    <property type="evidence" value="ECO:0007669"/>
    <property type="project" value="UniProtKB-KW"/>
</dbReference>
<comment type="caution">
    <text evidence="6">The sequence shown here is derived from an EMBL/GenBank/DDBJ whole genome shotgun (WGS) entry which is preliminary data.</text>
</comment>
<dbReference type="GO" id="GO:0005507">
    <property type="term" value="F:copper ion binding"/>
    <property type="evidence" value="ECO:0007669"/>
    <property type="project" value="InterPro"/>
</dbReference>
<evidence type="ECO:0000256" key="2">
    <source>
        <dbReference type="ARBA" id="ARBA00023002"/>
    </source>
</evidence>
<keyword evidence="7" id="KW-1185">Reference proteome</keyword>
<evidence type="ECO:0000256" key="3">
    <source>
        <dbReference type="SAM" id="Phobius"/>
    </source>
</evidence>
<evidence type="ECO:0000256" key="1">
    <source>
        <dbReference type="ARBA" id="ARBA00022723"/>
    </source>
</evidence>
<keyword evidence="1" id="KW-0479">Metal-binding</keyword>
<evidence type="ECO:0000313" key="6">
    <source>
        <dbReference type="EMBL" id="REH49945.1"/>
    </source>
</evidence>
<keyword evidence="3" id="KW-0472">Membrane</keyword>
<dbReference type="OrthoDB" id="345021at2"/>
<keyword evidence="2" id="KW-0560">Oxidoreductase</keyword>
<dbReference type="InterPro" id="IPR011706">
    <property type="entry name" value="Cu-oxidase_C"/>
</dbReference>
<dbReference type="Pfam" id="PF07732">
    <property type="entry name" value="Cu-oxidase_3"/>
    <property type="match status" value="1"/>
</dbReference>
<dbReference type="PROSITE" id="PS00080">
    <property type="entry name" value="MULTICOPPER_OXIDASE2"/>
    <property type="match status" value="1"/>
</dbReference>
<keyword evidence="3" id="KW-1133">Transmembrane helix</keyword>